<comment type="caution">
    <text evidence="2">The sequence shown here is derived from an EMBL/GenBank/DDBJ whole genome shotgun (WGS) entry which is preliminary data.</text>
</comment>
<name>V5BE85_9GAMM</name>
<dbReference type="Proteomes" id="UP000017842">
    <property type="component" value="Unassembled WGS sequence"/>
</dbReference>
<dbReference type="OrthoDB" id="9787292at2"/>
<dbReference type="Gene3D" id="3.40.50.720">
    <property type="entry name" value="NAD(P)-binding Rossmann-like Domain"/>
    <property type="match status" value="1"/>
</dbReference>
<accession>V5BE85</accession>
<dbReference type="PANTHER" id="PTHR48079">
    <property type="entry name" value="PROTEIN YEEZ"/>
    <property type="match status" value="1"/>
</dbReference>
<evidence type="ECO:0000313" key="2">
    <source>
        <dbReference type="EMBL" id="ESS71600.1"/>
    </source>
</evidence>
<gene>
    <name evidence="2" type="primary">dfrA</name>
    <name evidence="2" type="ORF">MGMO_94c00150</name>
</gene>
<dbReference type="GO" id="GO:0005737">
    <property type="term" value="C:cytoplasm"/>
    <property type="evidence" value="ECO:0007669"/>
    <property type="project" value="TreeGrafter"/>
</dbReference>
<evidence type="ECO:0000259" key="1">
    <source>
        <dbReference type="Pfam" id="PF01370"/>
    </source>
</evidence>
<dbReference type="InterPro" id="IPR036291">
    <property type="entry name" value="NAD(P)-bd_dom_sf"/>
</dbReference>
<sequence>MSFFDGQILVTGANGHIGTNLVHELLAENESVRILVRSGSNTDAFKDLPVEVVRGEVCSQDDFMRATKGIRYVFHLASPTTITPDLPKVIKTGIRNLLGACKKNNVEKVVYTSSAVTIGFSASKKRLMSEEDTDTFIPASPYHVAKYNAEKELLSLSDHLPFSLVTVNPTTVIGRFDSKITPSTMPAHLARKAGLKVWFDSGITVAPVRNVAIGHIQAMKFGKRNNRYILGGENLLIREYFSLINSLNHRKGPFVKLPNILMYGAGAAFSMAQALGYNDVPFDYSRIRALIGKYGFYSSIKATNELGYELGSAESAISDYYTWLNQTER</sequence>
<dbReference type="AlphaFoldDB" id="V5BE85"/>
<dbReference type="GO" id="GO:0045552">
    <property type="term" value="F:dihydroflavanol 4-reductase activity"/>
    <property type="evidence" value="ECO:0007669"/>
    <property type="project" value="UniProtKB-EC"/>
</dbReference>
<protein>
    <submittedName>
        <fullName evidence="2">Putative dihydroflavonol-4-reductase DfrA</fullName>
        <ecNumber evidence="2">1.1.1.219</ecNumber>
    </submittedName>
</protein>
<dbReference type="SUPFAM" id="SSF51735">
    <property type="entry name" value="NAD(P)-binding Rossmann-fold domains"/>
    <property type="match status" value="1"/>
</dbReference>
<dbReference type="RefSeq" id="WP_023495321.1">
    <property type="nucleotide sequence ID" value="NZ_AYLO01000090.1"/>
</dbReference>
<proteinExistence type="predicted"/>
<dbReference type="Pfam" id="PF01370">
    <property type="entry name" value="Epimerase"/>
    <property type="match status" value="1"/>
</dbReference>
<dbReference type="EMBL" id="AYLO01000090">
    <property type="protein sequence ID" value="ESS71600.1"/>
    <property type="molecule type" value="Genomic_DNA"/>
</dbReference>
<dbReference type="InterPro" id="IPR001509">
    <property type="entry name" value="Epimerase_deHydtase"/>
</dbReference>
<feature type="domain" description="NAD-dependent epimerase/dehydratase" evidence="1">
    <location>
        <begin position="8"/>
        <end position="194"/>
    </location>
</feature>
<keyword evidence="2" id="KW-0560">Oxidoreductase</keyword>
<reference evidence="2 3" key="1">
    <citation type="journal article" date="2013" name="Genome Announc.">
        <title>Draft Genome Sequence of the Methanotrophic Gammaproteobacterium Methyloglobulus morosus DSM 22980 Strain KoM1.</title>
        <authorList>
            <person name="Poehlein A."/>
            <person name="Deutzmann J.S."/>
            <person name="Daniel R."/>
            <person name="Simeonova D.D."/>
        </authorList>
    </citation>
    <scope>NUCLEOTIDE SEQUENCE [LARGE SCALE GENOMIC DNA]</scope>
    <source>
        <strain evidence="2 3">KoM1</strain>
    </source>
</reference>
<dbReference type="PANTHER" id="PTHR48079:SF6">
    <property type="entry name" value="NAD(P)-BINDING DOMAIN-CONTAINING PROTEIN-RELATED"/>
    <property type="match status" value="1"/>
</dbReference>
<dbReference type="STRING" id="1116472.MGMO_94c00150"/>
<dbReference type="GO" id="GO:0004029">
    <property type="term" value="F:aldehyde dehydrogenase (NAD+) activity"/>
    <property type="evidence" value="ECO:0007669"/>
    <property type="project" value="TreeGrafter"/>
</dbReference>
<dbReference type="eggNOG" id="COG0451">
    <property type="taxonomic scope" value="Bacteria"/>
</dbReference>
<dbReference type="EC" id="1.1.1.219" evidence="2"/>
<dbReference type="InterPro" id="IPR051783">
    <property type="entry name" value="NAD(P)-dependent_oxidoreduct"/>
</dbReference>
<keyword evidence="3" id="KW-1185">Reference proteome</keyword>
<evidence type="ECO:0000313" key="3">
    <source>
        <dbReference type="Proteomes" id="UP000017842"/>
    </source>
</evidence>
<organism evidence="2 3">
    <name type="scientific">Methyloglobulus morosus KoM1</name>
    <dbReference type="NCBI Taxonomy" id="1116472"/>
    <lineage>
        <taxon>Bacteria</taxon>
        <taxon>Pseudomonadati</taxon>
        <taxon>Pseudomonadota</taxon>
        <taxon>Gammaproteobacteria</taxon>
        <taxon>Methylococcales</taxon>
        <taxon>Methylococcaceae</taxon>
        <taxon>Methyloglobulus</taxon>
    </lineage>
</organism>